<dbReference type="PANTHER" id="PTHR12357">
    <property type="entry name" value="YTH YT521-B HOMOLOGY DOMAIN-CONTAINING"/>
    <property type="match status" value="1"/>
</dbReference>
<dbReference type="InterPro" id="IPR000504">
    <property type="entry name" value="RRM_dom"/>
</dbReference>
<keyword evidence="6" id="KW-1185">Reference proteome</keyword>
<feature type="region of interest" description="Disordered" evidence="2">
    <location>
        <begin position="191"/>
        <end position="263"/>
    </location>
</feature>
<evidence type="ECO:0000259" key="3">
    <source>
        <dbReference type="PROSITE" id="PS50102"/>
    </source>
</evidence>
<sequence length="773" mass="84162">MARTSPPDSALKPPLDPPRSQATTPNLIARGDQAVTAARQLPLAQGLHSRNFEDENAQPWFDQASVHPTPYFQQSPLMPHNYMGQAFPNAHQQILSGGPGSLIGTEYAYPQGIEDGSMQLYWQDTALGIRSHSYPSHMSVQSHYPNANNIMRNPLQQVLASPEPHNQAQHQRYNQPYPAFAMPYQGFHHGSGGPIYPQGHNLSAMHSSHPSKQQNLSARNSLPSSTRPQFVRISAERGNQDSPSEPIPSYPRGPPRKPKQSGFALWVGNLPPGASIIELKEHFSRGAFRDIESVFLISKSNCAFVNYRTAESCKSAMVRFHESRFRGVRLVCRLRAQQSNSISLTKSVPAPEEHDKDGRARHSSGKSISNAPETQDFLAKLAGEEPDGEIDGVDGRSRSKISTDGGGDGLDGIDGLDRVDGEHEVDGVVAVDGVDGLDGADGEHKVDSDGMVDGINGVEGSNGVDGVDGMTGGDDFDQGRKAHFQPDGIDGKDGVNSKSAKHASHGRLTNINGSDGLHDAHGTHGMDEAHCVDGTGSGIGGHEQHEYADEKYFVAKSLTLQDLNASVRNGIWATQSHNEAALNIAFKTARTVYLVFSANKSGEYFGYARMRSAISDDSVTANPRASVVNDTFPDGPTSNPTTATEFAPKGRVIDDSARGTIFWEAETSSDSDNESLARDIRRDSTKDSGRKRSADMHTNQDWGKPFQVEWMCTTKLPFYKTRGLRNPWNANREVKIARDGTELEPAVGRRLLDLFHQNATDVGLADHFTRHLA</sequence>
<dbReference type="EMBL" id="ML996081">
    <property type="protein sequence ID" value="KAF2156782.1"/>
    <property type="molecule type" value="Genomic_DNA"/>
</dbReference>
<dbReference type="CDD" id="cd21134">
    <property type="entry name" value="YTH"/>
    <property type="match status" value="1"/>
</dbReference>
<dbReference type="GO" id="GO:0000398">
    <property type="term" value="P:mRNA splicing, via spliceosome"/>
    <property type="evidence" value="ECO:0007669"/>
    <property type="project" value="TreeGrafter"/>
</dbReference>
<evidence type="ECO:0000259" key="4">
    <source>
        <dbReference type="PROSITE" id="PS50882"/>
    </source>
</evidence>
<dbReference type="CDD" id="cd00590">
    <property type="entry name" value="RRM_SF"/>
    <property type="match status" value="1"/>
</dbReference>
<dbReference type="Pfam" id="PF04146">
    <property type="entry name" value="YTH"/>
    <property type="match status" value="1"/>
</dbReference>
<feature type="domain" description="RRM" evidence="3">
    <location>
        <begin position="263"/>
        <end position="349"/>
    </location>
</feature>
<feature type="compositionally biased region" description="Polar residues" evidence="2">
    <location>
        <begin position="200"/>
        <end position="228"/>
    </location>
</feature>
<dbReference type="InterPro" id="IPR012677">
    <property type="entry name" value="Nucleotide-bd_a/b_plait_sf"/>
</dbReference>
<feature type="domain" description="YTH" evidence="4">
    <location>
        <begin position="550"/>
        <end position="755"/>
    </location>
</feature>
<evidence type="ECO:0000313" key="6">
    <source>
        <dbReference type="Proteomes" id="UP000799439"/>
    </source>
</evidence>
<dbReference type="InterPro" id="IPR057720">
    <property type="entry name" value="RRM_YTH1"/>
</dbReference>
<accession>A0A9P4JB48</accession>
<name>A0A9P4JB48_9PEZI</name>
<dbReference type="InterPro" id="IPR045168">
    <property type="entry name" value="YTH_prot"/>
</dbReference>
<feature type="region of interest" description="Disordered" evidence="2">
    <location>
        <begin position="475"/>
        <end position="537"/>
    </location>
</feature>
<gene>
    <name evidence="5" type="ORF">K461DRAFT_316981</name>
</gene>
<feature type="compositionally biased region" description="Basic and acidic residues" evidence="2">
    <location>
        <begin position="675"/>
        <end position="695"/>
    </location>
</feature>
<dbReference type="Gene3D" id="3.30.70.330">
    <property type="match status" value="1"/>
</dbReference>
<dbReference type="PROSITE" id="PS50882">
    <property type="entry name" value="YTH"/>
    <property type="match status" value="1"/>
</dbReference>
<dbReference type="InterPro" id="IPR035979">
    <property type="entry name" value="RBD_domain_sf"/>
</dbReference>
<feature type="region of interest" description="Disordered" evidence="2">
    <location>
        <begin position="1"/>
        <end position="25"/>
    </location>
</feature>
<proteinExistence type="predicted"/>
<keyword evidence="1" id="KW-0694">RNA-binding</keyword>
<dbReference type="GO" id="GO:0000381">
    <property type="term" value="P:regulation of alternative mRNA splicing, via spliceosome"/>
    <property type="evidence" value="ECO:0007669"/>
    <property type="project" value="TreeGrafter"/>
</dbReference>
<dbReference type="AlphaFoldDB" id="A0A9P4JB48"/>
<organism evidence="5 6">
    <name type="scientific">Myriangium duriaei CBS 260.36</name>
    <dbReference type="NCBI Taxonomy" id="1168546"/>
    <lineage>
        <taxon>Eukaryota</taxon>
        <taxon>Fungi</taxon>
        <taxon>Dikarya</taxon>
        <taxon>Ascomycota</taxon>
        <taxon>Pezizomycotina</taxon>
        <taxon>Dothideomycetes</taxon>
        <taxon>Dothideomycetidae</taxon>
        <taxon>Myriangiales</taxon>
        <taxon>Myriangiaceae</taxon>
        <taxon>Myriangium</taxon>
    </lineage>
</organism>
<feature type="compositionally biased region" description="Basic and acidic residues" evidence="2">
    <location>
        <begin position="351"/>
        <end position="360"/>
    </location>
</feature>
<dbReference type="GO" id="GO:0003729">
    <property type="term" value="F:mRNA binding"/>
    <property type="evidence" value="ECO:0007669"/>
    <property type="project" value="TreeGrafter"/>
</dbReference>
<comment type="caution">
    <text evidence="5">The sequence shown here is derived from an EMBL/GenBank/DDBJ whole genome shotgun (WGS) entry which is preliminary data.</text>
</comment>
<dbReference type="PROSITE" id="PS50102">
    <property type="entry name" value="RRM"/>
    <property type="match status" value="1"/>
</dbReference>
<feature type="compositionally biased region" description="Basic and acidic residues" evidence="2">
    <location>
        <begin position="516"/>
        <end position="531"/>
    </location>
</feature>
<reference evidence="5" key="1">
    <citation type="journal article" date="2020" name="Stud. Mycol.">
        <title>101 Dothideomycetes genomes: a test case for predicting lifestyles and emergence of pathogens.</title>
        <authorList>
            <person name="Haridas S."/>
            <person name="Albert R."/>
            <person name="Binder M."/>
            <person name="Bloem J."/>
            <person name="Labutti K."/>
            <person name="Salamov A."/>
            <person name="Andreopoulos B."/>
            <person name="Baker S."/>
            <person name="Barry K."/>
            <person name="Bills G."/>
            <person name="Bluhm B."/>
            <person name="Cannon C."/>
            <person name="Castanera R."/>
            <person name="Culley D."/>
            <person name="Daum C."/>
            <person name="Ezra D."/>
            <person name="Gonzalez J."/>
            <person name="Henrissat B."/>
            <person name="Kuo A."/>
            <person name="Liang C."/>
            <person name="Lipzen A."/>
            <person name="Lutzoni F."/>
            <person name="Magnuson J."/>
            <person name="Mondo S."/>
            <person name="Nolan M."/>
            <person name="Ohm R."/>
            <person name="Pangilinan J."/>
            <person name="Park H.-J."/>
            <person name="Ramirez L."/>
            <person name="Alfaro M."/>
            <person name="Sun H."/>
            <person name="Tritt A."/>
            <person name="Yoshinaga Y."/>
            <person name="Zwiers L.-H."/>
            <person name="Turgeon B."/>
            <person name="Goodwin S."/>
            <person name="Spatafora J."/>
            <person name="Crous P."/>
            <person name="Grigoriev I."/>
        </authorList>
    </citation>
    <scope>NUCLEOTIDE SEQUENCE</scope>
    <source>
        <strain evidence="5">CBS 260.36</strain>
    </source>
</reference>
<dbReference type="InterPro" id="IPR007275">
    <property type="entry name" value="YTH_domain"/>
</dbReference>
<dbReference type="PANTHER" id="PTHR12357:SF3">
    <property type="entry name" value="YTH DOMAIN-CONTAINING PROTEIN 1"/>
    <property type="match status" value="1"/>
</dbReference>
<dbReference type="Proteomes" id="UP000799439">
    <property type="component" value="Unassembled WGS sequence"/>
</dbReference>
<evidence type="ECO:0000313" key="5">
    <source>
        <dbReference type="EMBL" id="KAF2156782.1"/>
    </source>
</evidence>
<dbReference type="SMART" id="SM00360">
    <property type="entry name" value="RRM"/>
    <property type="match status" value="1"/>
</dbReference>
<evidence type="ECO:0000256" key="2">
    <source>
        <dbReference type="SAM" id="MobiDB-lite"/>
    </source>
</evidence>
<dbReference type="GO" id="GO:1990247">
    <property type="term" value="F:N6-methyladenosine-containing RNA reader activity"/>
    <property type="evidence" value="ECO:0007669"/>
    <property type="project" value="TreeGrafter"/>
</dbReference>
<evidence type="ECO:0008006" key="7">
    <source>
        <dbReference type="Google" id="ProtNLM"/>
    </source>
</evidence>
<evidence type="ECO:0000256" key="1">
    <source>
        <dbReference type="PROSITE-ProRule" id="PRU00176"/>
    </source>
</evidence>
<feature type="region of interest" description="Disordered" evidence="2">
    <location>
        <begin position="673"/>
        <end position="699"/>
    </location>
</feature>
<feature type="region of interest" description="Disordered" evidence="2">
    <location>
        <begin position="341"/>
        <end position="412"/>
    </location>
</feature>
<dbReference type="Pfam" id="PF25701">
    <property type="entry name" value="RRM_YTH1"/>
    <property type="match status" value="1"/>
</dbReference>
<dbReference type="GO" id="GO:0005654">
    <property type="term" value="C:nucleoplasm"/>
    <property type="evidence" value="ECO:0007669"/>
    <property type="project" value="TreeGrafter"/>
</dbReference>
<dbReference type="Gene3D" id="3.10.590.10">
    <property type="entry name" value="ph1033 like domains"/>
    <property type="match status" value="1"/>
</dbReference>
<dbReference type="SUPFAM" id="SSF54928">
    <property type="entry name" value="RNA-binding domain, RBD"/>
    <property type="match status" value="1"/>
</dbReference>
<protein>
    <recommendedName>
        <fullName evidence="7">YTH domain-containing protein</fullName>
    </recommendedName>
</protein>
<dbReference type="OrthoDB" id="306690at2759"/>